<gene>
    <name evidence="3" type="ORF">H9735_03065</name>
</gene>
<feature type="chain" id="PRO_5038778060" evidence="2">
    <location>
        <begin position="20"/>
        <end position="164"/>
    </location>
</feature>
<reference evidence="3" key="1">
    <citation type="journal article" date="2021" name="PeerJ">
        <title>Extensive microbial diversity within the chicken gut microbiome revealed by metagenomics and culture.</title>
        <authorList>
            <person name="Gilroy R."/>
            <person name="Ravi A."/>
            <person name="Getino M."/>
            <person name="Pursley I."/>
            <person name="Horton D.L."/>
            <person name="Alikhan N.F."/>
            <person name="Baker D."/>
            <person name="Gharbi K."/>
            <person name="Hall N."/>
            <person name="Watson M."/>
            <person name="Adriaenssens E.M."/>
            <person name="Foster-Nyarko E."/>
            <person name="Jarju S."/>
            <person name="Secka A."/>
            <person name="Antonio M."/>
            <person name="Oren A."/>
            <person name="Chaudhuri R.R."/>
            <person name="La Ragione R."/>
            <person name="Hildebrand F."/>
            <person name="Pallen M.J."/>
        </authorList>
    </citation>
    <scope>NUCLEOTIDE SEQUENCE</scope>
    <source>
        <strain evidence="3">CHK191-13928</strain>
    </source>
</reference>
<evidence type="ECO:0000313" key="3">
    <source>
        <dbReference type="EMBL" id="HIX67093.1"/>
    </source>
</evidence>
<protein>
    <submittedName>
        <fullName evidence="3">Entericidin EcnA/B family protein</fullName>
    </submittedName>
</protein>
<feature type="signal peptide" evidence="2">
    <location>
        <begin position="1"/>
        <end position="19"/>
    </location>
</feature>
<comment type="caution">
    <text evidence="3">The sequence shown here is derived from an EMBL/GenBank/DDBJ whole genome shotgun (WGS) entry which is preliminary data.</text>
</comment>
<feature type="region of interest" description="Disordered" evidence="1">
    <location>
        <begin position="25"/>
        <end position="71"/>
    </location>
</feature>
<keyword evidence="2" id="KW-0732">Signal</keyword>
<feature type="compositionally biased region" description="Polar residues" evidence="1">
    <location>
        <begin position="25"/>
        <end position="37"/>
    </location>
</feature>
<evidence type="ECO:0000256" key="2">
    <source>
        <dbReference type="SAM" id="SignalP"/>
    </source>
</evidence>
<reference evidence="3" key="2">
    <citation type="submission" date="2021-04" db="EMBL/GenBank/DDBJ databases">
        <authorList>
            <person name="Gilroy R."/>
        </authorList>
    </citation>
    <scope>NUCLEOTIDE SEQUENCE</scope>
    <source>
        <strain evidence="3">CHK191-13928</strain>
    </source>
</reference>
<evidence type="ECO:0000313" key="4">
    <source>
        <dbReference type="Proteomes" id="UP000886721"/>
    </source>
</evidence>
<organism evidence="3 4">
    <name type="scientific">Candidatus Anaerostipes excrementavium</name>
    <dbReference type="NCBI Taxonomy" id="2838463"/>
    <lineage>
        <taxon>Bacteria</taxon>
        <taxon>Bacillati</taxon>
        <taxon>Bacillota</taxon>
        <taxon>Clostridia</taxon>
        <taxon>Lachnospirales</taxon>
        <taxon>Lachnospiraceae</taxon>
        <taxon>Anaerostipes</taxon>
    </lineage>
</organism>
<name>A0A9D2B8R1_9FIRM</name>
<evidence type="ECO:0000256" key="1">
    <source>
        <dbReference type="SAM" id="MobiDB-lite"/>
    </source>
</evidence>
<dbReference type="EMBL" id="DXEM01000008">
    <property type="protein sequence ID" value="HIX67093.1"/>
    <property type="molecule type" value="Genomic_DNA"/>
</dbReference>
<proteinExistence type="predicted"/>
<dbReference type="AlphaFoldDB" id="A0A9D2B8R1"/>
<dbReference type="Proteomes" id="UP000886721">
    <property type="component" value="Unassembled WGS sequence"/>
</dbReference>
<dbReference type="PROSITE" id="PS51257">
    <property type="entry name" value="PROKAR_LIPOPROTEIN"/>
    <property type="match status" value="1"/>
</dbReference>
<feature type="compositionally biased region" description="Low complexity" evidence="1">
    <location>
        <begin position="47"/>
        <end position="61"/>
    </location>
</feature>
<sequence>MKKLLLFLALTVFAGFALTGCSQGTDNSAEATTTQEIASDASDTENAADASTEQASSTAAQKSDDDNYDFSSYEERIEKVTKNVNNAKASSNYKTNQDRYYSLKRQIDAIEDDLDALDDTFEHSYESGDMTFETYQARERSIEKLEDQLELSENALENKFGIDD</sequence>
<accession>A0A9D2B8R1</accession>